<evidence type="ECO:0000256" key="9">
    <source>
        <dbReference type="SAM" id="MobiDB-lite"/>
    </source>
</evidence>
<dbReference type="GO" id="GO:0000139">
    <property type="term" value="C:Golgi membrane"/>
    <property type="evidence" value="ECO:0007669"/>
    <property type="project" value="UniProtKB-SubCell"/>
</dbReference>
<dbReference type="GO" id="GO:0007030">
    <property type="term" value="P:Golgi organization"/>
    <property type="evidence" value="ECO:0007669"/>
    <property type="project" value="TreeGrafter"/>
</dbReference>
<keyword evidence="7" id="KW-0472">Membrane</keyword>
<organism evidence="12">
    <name type="scientific">Lepeophtheirus salmonis</name>
    <name type="common">Salmon louse</name>
    <name type="synonym">Caligus salmonis</name>
    <dbReference type="NCBI Taxonomy" id="72036"/>
    <lineage>
        <taxon>Eukaryota</taxon>
        <taxon>Metazoa</taxon>
        <taxon>Ecdysozoa</taxon>
        <taxon>Arthropoda</taxon>
        <taxon>Crustacea</taxon>
        <taxon>Multicrustacea</taxon>
        <taxon>Hexanauplia</taxon>
        <taxon>Copepoda</taxon>
        <taxon>Siphonostomatoida</taxon>
        <taxon>Caligidae</taxon>
        <taxon>Lepeophtheirus</taxon>
    </lineage>
</organism>
<feature type="domain" description="Conserved oligomeric Golgi complex subunit 3 N-terminal" evidence="10">
    <location>
        <begin position="120"/>
        <end position="262"/>
    </location>
</feature>
<evidence type="ECO:0000313" key="12">
    <source>
        <dbReference type="EMBL" id="CDW24311.1"/>
    </source>
</evidence>
<dbReference type="GO" id="GO:0005801">
    <property type="term" value="C:cis-Golgi network"/>
    <property type="evidence" value="ECO:0007669"/>
    <property type="project" value="InterPro"/>
</dbReference>
<dbReference type="GO" id="GO:0017119">
    <property type="term" value="C:Golgi transport complex"/>
    <property type="evidence" value="ECO:0007669"/>
    <property type="project" value="TreeGrafter"/>
</dbReference>
<evidence type="ECO:0000256" key="6">
    <source>
        <dbReference type="ARBA" id="ARBA00023034"/>
    </source>
</evidence>
<dbReference type="InterPro" id="IPR016159">
    <property type="entry name" value="Cullin_repeat-like_dom_sf"/>
</dbReference>
<evidence type="ECO:0000256" key="3">
    <source>
        <dbReference type="ARBA" id="ARBA00020976"/>
    </source>
</evidence>
<accession>A0A0K2TFR0</accession>
<keyword evidence="6" id="KW-0333">Golgi apparatus</keyword>
<dbReference type="InterPro" id="IPR048685">
    <property type="entry name" value="COG3_C"/>
</dbReference>
<dbReference type="Pfam" id="PF04136">
    <property type="entry name" value="COG3_N"/>
    <property type="match status" value="1"/>
</dbReference>
<evidence type="ECO:0000256" key="8">
    <source>
        <dbReference type="ARBA" id="ARBA00031339"/>
    </source>
</evidence>
<keyword evidence="5" id="KW-0653">Protein transport</keyword>
<dbReference type="SUPFAM" id="SSF74788">
    <property type="entry name" value="Cullin repeat-like"/>
    <property type="match status" value="1"/>
</dbReference>
<evidence type="ECO:0000256" key="5">
    <source>
        <dbReference type="ARBA" id="ARBA00022927"/>
    </source>
</evidence>
<proteinExistence type="inferred from homology"/>
<dbReference type="Pfam" id="PF20671">
    <property type="entry name" value="COG3_C"/>
    <property type="match status" value="1"/>
</dbReference>
<feature type="region of interest" description="Disordered" evidence="9">
    <location>
        <begin position="36"/>
        <end position="68"/>
    </location>
</feature>
<evidence type="ECO:0000256" key="4">
    <source>
        <dbReference type="ARBA" id="ARBA00022448"/>
    </source>
</evidence>
<dbReference type="GO" id="GO:0006891">
    <property type="term" value="P:intra-Golgi vesicle-mediated transport"/>
    <property type="evidence" value="ECO:0007669"/>
    <property type="project" value="TreeGrafter"/>
</dbReference>
<evidence type="ECO:0000259" key="10">
    <source>
        <dbReference type="Pfam" id="PF04136"/>
    </source>
</evidence>
<keyword evidence="4" id="KW-0813">Transport</keyword>
<sequence length="844" mass="96193">MSTRRGEAATLSRWDRLDSPLAPVSSFQREVLSELNGLMSSERNPGRGAPEEREFVPPGEVEGTLSETSCSESYPDAMFACVKELSEGRRSVESGHAFLEWVHHVEKSLQHTEDASYRRYLKRLDARIYEAHKLMDQVSACLGILKHLGEQYQFVETKSNSLHEACQHLIGEQNQLSTLSDNVSQVLAFYTEADKISMKLTSPTINVNSDQFIDILSKIDTCLRFINEHNDFKQNDIYKMKYQACLSRALNMIKTYFGNHLEKTCSAIALSNDNEENNEKAFTIFYGKFRALAPRVSHIMEQVESKTSKGYVSDKLETGGHLGPSPLWQHYESLLADCQSVYFSCRNRLLMPSIQSTVTYISSKHVRDHCGLMRAGYSFMLHICDDEYQLYYRFFNSDTPLLNEYLENLTQVLYDHFRPLVIHLQHLETLSEITGILRSEIKNGLKTYSHLQDSFHKVLSQLLHDVQERLVYRAYIYIQTDIAGYVPAKGDLAYPEKLEMMRSIAASINSGEEEEKRQRKLSTSSAVSSTSIEVANINLKSSPADLHGMWYPPLRRTLLCLSKLYRSLERGIFQGISQEALNACINSISEARTLISQTPNKSPIDGQLFEIKHLLILREQIAPFQVDFTVKELSLDFSTLTTKAMNILSNTKNFLEISYNNAILAFMLEGATPDVKETYVDSRKEVDKKLKAACVSFIYHITVLSVGPLKSFLDKCEDFKKNSNESTSVKLREQPWANPKDLQDKVSICQKQLKKHLPEIQKAMQLYLANSETEFILFRPIRNNIISTFMNFYQLTRNEFTQDEQIIIACPTEEQISIVISSLQLRPTSSTNGVTTNSNAKISS</sequence>
<dbReference type="EMBL" id="HACA01006950">
    <property type="protein sequence ID" value="CDW24311.1"/>
    <property type="molecule type" value="Transcribed_RNA"/>
</dbReference>
<dbReference type="InterPro" id="IPR007265">
    <property type="entry name" value="COG_su3"/>
</dbReference>
<dbReference type="PANTHER" id="PTHR13302">
    <property type="entry name" value="CONSERVED OLIGOMERIC GOLGI COMPLEX COMPONENT 3"/>
    <property type="match status" value="1"/>
</dbReference>
<evidence type="ECO:0000256" key="2">
    <source>
        <dbReference type="ARBA" id="ARBA00009936"/>
    </source>
</evidence>
<comment type="subcellular location">
    <subcellularLocation>
        <location evidence="1">Golgi apparatus membrane</location>
        <topology evidence="1">Peripheral membrane protein</topology>
    </subcellularLocation>
</comment>
<evidence type="ECO:0000259" key="11">
    <source>
        <dbReference type="Pfam" id="PF20671"/>
    </source>
</evidence>
<feature type="domain" description="Conserved oligomeric Golgi complex subunit 3 C-terminal" evidence="11">
    <location>
        <begin position="283"/>
        <end position="639"/>
    </location>
</feature>
<dbReference type="AlphaFoldDB" id="A0A0K2TFR0"/>
<protein>
    <recommendedName>
        <fullName evidence="3">Conserved oligomeric Golgi complex subunit 3</fullName>
    </recommendedName>
    <alternativeName>
        <fullName evidence="8">Component of oligomeric Golgi complex 3</fullName>
    </alternativeName>
</protein>
<dbReference type="InterPro" id="IPR048320">
    <property type="entry name" value="COG3_N"/>
</dbReference>
<dbReference type="OrthoDB" id="296793at2759"/>
<evidence type="ECO:0000256" key="1">
    <source>
        <dbReference type="ARBA" id="ARBA00004395"/>
    </source>
</evidence>
<dbReference type="GO" id="GO:0006886">
    <property type="term" value="P:intracellular protein transport"/>
    <property type="evidence" value="ECO:0007669"/>
    <property type="project" value="InterPro"/>
</dbReference>
<name>A0A0K2TFR0_LEPSM</name>
<dbReference type="PANTHER" id="PTHR13302:SF8">
    <property type="entry name" value="CONSERVED OLIGOMERIC GOLGI COMPLEX SUBUNIT 3"/>
    <property type="match status" value="1"/>
</dbReference>
<reference evidence="12" key="1">
    <citation type="submission" date="2014-05" db="EMBL/GenBank/DDBJ databases">
        <authorList>
            <person name="Chronopoulou M."/>
        </authorList>
    </citation>
    <scope>NUCLEOTIDE SEQUENCE</scope>
    <source>
        <tissue evidence="12">Whole organism</tissue>
    </source>
</reference>
<comment type="similarity">
    <text evidence="2">Belongs to the COG3 family.</text>
</comment>
<evidence type="ECO:0000256" key="7">
    <source>
        <dbReference type="ARBA" id="ARBA00023136"/>
    </source>
</evidence>